<dbReference type="OrthoDB" id="7868833at2"/>
<evidence type="ECO:0000256" key="1">
    <source>
        <dbReference type="SAM" id="MobiDB-lite"/>
    </source>
</evidence>
<name>A0A3A8B3F8_9RHOB</name>
<organism evidence="2 3">
    <name type="scientific">Roseovarius spongiae</name>
    <dbReference type="NCBI Taxonomy" id="2320272"/>
    <lineage>
        <taxon>Bacteria</taxon>
        <taxon>Pseudomonadati</taxon>
        <taxon>Pseudomonadota</taxon>
        <taxon>Alphaproteobacteria</taxon>
        <taxon>Rhodobacterales</taxon>
        <taxon>Roseobacteraceae</taxon>
        <taxon>Roseovarius</taxon>
    </lineage>
</organism>
<dbReference type="AlphaFoldDB" id="A0A3A8B3F8"/>
<protein>
    <recommendedName>
        <fullName evidence="4">Pilus assembly protein PilP</fullName>
    </recommendedName>
</protein>
<comment type="caution">
    <text evidence="2">The sequence shown here is derived from an EMBL/GenBank/DDBJ whole genome shotgun (WGS) entry which is preliminary data.</text>
</comment>
<reference evidence="2 3" key="1">
    <citation type="submission" date="2018-09" db="EMBL/GenBank/DDBJ databases">
        <title>Roseovarius spongiae sp. nov., isolated from a marine sponge.</title>
        <authorList>
            <person name="Zhuang L."/>
            <person name="Luo L."/>
        </authorList>
    </citation>
    <scope>NUCLEOTIDE SEQUENCE [LARGE SCALE GENOMIC DNA]</scope>
    <source>
        <strain evidence="2 3">HN-E21</strain>
    </source>
</reference>
<feature type="region of interest" description="Disordered" evidence="1">
    <location>
        <begin position="1"/>
        <end position="21"/>
    </location>
</feature>
<evidence type="ECO:0000313" key="2">
    <source>
        <dbReference type="EMBL" id="RKF15202.1"/>
    </source>
</evidence>
<dbReference type="Proteomes" id="UP000281128">
    <property type="component" value="Unassembled WGS sequence"/>
</dbReference>
<sequence>MTDFSDTTETPANTERAATQEAALPRGIVLVGTVTGQNSARALIRLSDGEVVRVGPGDQVGGRTVAAIDQGRMILMKNGRTASMVIPGV</sequence>
<dbReference type="Gene3D" id="2.30.30.830">
    <property type="match status" value="1"/>
</dbReference>
<evidence type="ECO:0000313" key="3">
    <source>
        <dbReference type="Proteomes" id="UP000281128"/>
    </source>
</evidence>
<keyword evidence="3" id="KW-1185">Reference proteome</keyword>
<dbReference type="RefSeq" id="WP_121166431.1">
    <property type="nucleotide sequence ID" value="NZ_RAPE01000002.1"/>
</dbReference>
<evidence type="ECO:0008006" key="4">
    <source>
        <dbReference type="Google" id="ProtNLM"/>
    </source>
</evidence>
<gene>
    <name evidence="2" type="ORF">D6850_10215</name>
</gene>
<feature type="compositionally biased region" description="Polar residues" evidence="1">
    <location>
        <begin position="1"/>
        <end position="17"/>
    </location>
</feature>
<accession>A0A3A8B3F8</accession>
<proteinExistence type="predicted"/>
<dbReference type="EMBL" id="RAPE01000002">
    <property type="protein sequence ID" value="RKF15202.1"/>
    <property type="molecule type" value="Genomic_DNA"/>
</dbReference>